<reference evidence="1 2" key="1">
    <citation type="submission" date="2024-01" db="EMBL/GenBank/DDBJ databases">
        <authorList>
            <person name="Allen C."/>
            <person name="Tagirdzhanova G."/>
        </authorList>
    </citation>
    <scope>NUCLEOTIDE SEQUENCE [LARGE SCALE GENOMIC DNA]</scope>
    <source>
        <strain evidence="1 2">CBS 573.63</strain>
    </source>
</reference>
<proteinExistence type="predicted"/>
<name>A0ABP0DN60_9PEZI</name>
<dbReference type="EMBL" id="CAWUOM010000047">
    <property type="protein sequence ID" value="CAK7268480.1"/>
    <property type="molecule type" value="Genomic_DNA"/>
</dbReference>
<evidence type="ECO:0000313" key="2">
    <source>
        <dbReference type="Proteomes" id="UP001642501"/>
    </source>
</evidence>
<comment type="caution">
    <text evidence="1">The sequence shown here is derived from an EMBL/GenBank/DDBJ whole genome shotgun (WGS) entry which is preliminary data.</text>
</comment>
<keyword evidence="2" id="KW-1185">Reference proteome</keyword>
<accession>A0ABP0DN60</accession>
<evidence type="ECO:0000313" key="1">
    <source>
        <dbReference type="EMBL" id="CAK7268480.1"/>
    </source>
</evidence>
<organism evidence="1 2">
    <name type="scientific">Sporothrix epigloea</name>
    <dbReference type="NCBI Taxonomy" id="1892477"/>
    <lineage>
        <taxon>Eukaryota</taxon>
        <taxon>Fungi</taxon>
        <taxon>Dikarya</taxon>
        <taxon>Ascomycota</taxon>
        <taxon>Pezizomycotina</taxon>
        <taxon>Sordariomycetes</taxon>
        <taxon>Sordariomycetidae</taxon>
        <taxon>Ophiostomatales</taxon>
        <taxon>Ophiostomataceae</taxon>
        <taxon>Sporothrix</taxon>
    </lineage>
</organism>
<dbReference type="Proteomes" id="UP001642501">
    <property type="component" value="Unassembled WGS sequence"/>
</dbReference>
<protein>
    <submittedName>
        <fullName evidence="1">Uncharacterized protein</fullName>
    </submittedName>
</protein>
<sequence>MNHVSPGIRSFINSVGHYELSYVYDRLVERLNITPERLSLEGQRKRANSLMSRTTIPGSRNRESAMTDIALSDIETSLALRKPQTKRVTKKRALSCGICGTPHHDIYGCFYIHKHLRPEWFKPNIEISEHIVAELRKPNSDIVNLVKRAKNQKKEKKEYEDPADVSEELLLRQY</sequence>
<gene>
    <name evidence="1" type="ORF">SEPCBS57363_003113</name>
</gene>